<dbReference type="Pfam" id="PF07859">
    <property type="entry name" value="Abhydrolase_3"/>
    <property type="match status" value="1"/>
</dbReference>
<dbReference type="PANTHER" id="PTHR48081:SF8">
    <property type="entry name" value="ALPHA_BETA HYDROLASE FOLD-3 DOMAIN-CONTAINING PROTEIN-RELATED"/>
    <property type="match status" value="1"/>
</dbReference>
<dbReference type="InterPro" id="IPR029058">
    <property type="entry name" value="AB_hydrolase_fold"/>
</dbReference>
<dbReference type="Gene3D" id="3.40.50.1820">
    <property type="entry name" value="alpha/beta hydrolase"/>
    <property type="match status" value="1"/>
</dbReference>
<reference evidence="3 4" key="1">
    <citation type="submission" date="2020-03" db="EMBL/GenBank/DDBJ databases">
        <title>WGS of actinomycetes isolated from Thailand.</title>
        <authorList>
            <person name="Thawai C."/>
        </authorList>
    </citation>
    <scope>NUCLEOTIDE SEQUENCE [LARGE SCALE GENOMIC DNA]</scope>
    <source>
        <strain evidence="3 4">FMUSA5-5</strain>
    </source>
</reference>
<feature type="domain" description="Alpha/beta hydrolase fold-3" evidence="2">
    <location>
        <begin position="137"/>
        <end position="356"/>
    </location>
</feature>
<protein>
    <submittedName>
        <fullName evidence="3">Alpha/beta hydrolase</fullName>
    </submittedName>
</protein>
<accession>A0ABX1B5B8</accession>
<gene>
    <name evidence="3" type="ORF">HCN51_15875</name>
</gene>
<dbReference type="RefSeq" id="WP_168010371.1">
    <property type="nucleotide sequence ID" value="NZ_JAATEP010000009.1"/>
</dbReference>
<proteinExistence type="predicted"/>
<evidence type="ECO:0000313" key="4">
    <source>
        <dbReference type="Proteomes" id="UP000696294"/>
    </source>
</evidence>
<name>A0ABX1B5B8_9ACTN</name>
<dbReference type="Proteomes" id="UP000696294">
    <property type="component" value="Unassembled WGS sequence"/>
</dbReference>
<dbReference type="PANTHER" id="PTHR48081">
    <property type="entry name" value="AB HYDROLASE SUPERFAMILY PROTEIN C4A8.06C"/>
    <property type="match status" value="1"/>
</dbReference>
<evidence type="ECO:0000259" key="2">
    <source>
        <dbReference type="Pfam" id="PF07859"/>
    </source>
</evidence>
<sequence length="383" mass="42416">MTRAYDEETLRRLLDGAEHATVNGATVLLKRATPDDRPGHLDPWLLSREEVLRRLPSAVPKPSLRLLWSMLFRPEKLLIQIRDTAKGIVLSPEAESAIDLTTEEVLVSRQELVLWKNTNTLWRYERKSTSQARRPCLLHLHGGGFFAGKPTGRDYFLKYIAEQADAVVFDLDYSLSPEYRFPHAVNETYAAVKHIHDHADEYGIDPARIAIGGGSAGGNLAAVTALKAKDEGTPIIALQILMNAVVMMGTSRPPGYTWNPADFHVADGMRKHAGRIVDPARDRNLKVMLDPYRGGQSTGHPYLSPAMAGDLTGLPRALVITAEMDSLRPQAEHYAGQLVQAGVPVKAVRYLGIKHDTPAHFGYVPQAEAIAWEIITAIKKETW</sequence>
<keyword evidence="1 3" id="KW-0378">Hydrolase</keyword>
<evidence type="ECO:0000313" key="3">
    <source>
        <dbReference type="EMBL" id="NJP90919.1"/>
    </source>
</evidence>
<dbReference type="EMBL" id="JAATEP010000009">
    <property type="protein sequence ID" value="NJP90919.1"/>
    <property type="molecule type" value="Genomic_DNA"/>
</dbReference>
<dbReference type="GO" id="GO:0016787">
    <property type="term" value="F:hydrolase activity"/>
    <property type="evidence" value="ECO:0007669"/>
    <property type="project" value="UniProtKB-KW"/>
</dbReference>
<evidence type="ECO:0000256" key="1">
    <source>
        <dbReference type="ARBA" id="ARBA00022801"/>
    </source>
</evidence>
<dbReference type="SUPFAM" id="SSF53474">
    <property type="entry name" value="alpha/beta-Hydrolases"/>
    <property type="match status" value="1"/>
</dbReference>
<dbReference type="InterPro" id="IPR050300">
    <property type="entry name" value="GDXG_lipolytic_enzyme"/>
</dbReference>
<comment type="caution">
    <text evidence="3">The sequence shown here is derived from an EMBL/GenBank/DDBJ whole genome shotgun (WGS) entry which is preliminary data.</text>
</comment>
<keyword evidence="4" id="KW-1185">Reference proteome</keyword>
<organism evidence="3 4">
    <name type="scientific">Nonomuraea composti</name>
    <dbReference type="NCBI Taxonomy" id="2720023"/>
    <lineage>
        <taxon>Bacteria</taxon>
        <taxon>Bacillati</taxon>
        <taxon>Actinomycetota</taxon>
        <taxon>Actinomycetes</taxon>
        <taxon>Streptosporangiales</taxon>
        <taxon>Streptosporangiaceae</taxon>
        <taxon>Nonomuraea</taxon>
    </lineage>
</organism>
<dbReference type="InterPro" id="IPR013094">
    <property type="entry name" value="AB_hydrolase_3"/>
</dbReference>